<dbReference type="AlphaFoldDB" id="A0A9Q3BUT8"/>
<feature type="compositionally biased region" description="Polar residues" evidence="5">
    <location>
        <begin position="42"/>
        <end position="51"/>
    </location>
</feature>
<dbReference type="InterPro" id="IPR010541">
    <property type="entry name" value="Prp3_C"/>
</dbReference>
<dbReference type="PANTHER" id="PTHR14212">
    <property type="entry name" value="U4/U6-ASSOCIATED RNA SPLICING FACTOR-RELATED"/>
    <property type="match status" value="1"/>
</dbReference>
<dbReference type="InterPro" id="IPR027104">
    <property type="entry name" value="Prp3"/>
</dbReference>
<keyword evidence="2" id="KW-0507">mRNA processing</keyword>
<dbReference type="GO" id="GO:0000398">
    <property type="term" value="P:mRNA splicing, via spliceosome"/>
    <property type="evidence" value="ECO:0007669"/>
    <property type="project" value="InterPro"/>
</dbReference>
<keyword evidence="9" id="KW-1185">Reference proteome</keyword>
<feature type="region of interest" description="Disordered" evidence="5">
    <location>
        <begin position="197"/>
        <end position="246"/>
    </location>
</feature>
<accession>A0A9Q3BUT8</accession>
<name>A0A9Q3BUT8_9BASI</name>
<evidence type="ECO:0000256" key="2">
    <source>
        <dbReference type="ARBA" id="ARBA00022664"/>
    </source>
</evidence>
<organism evidence="8 9">
    <name type="scientific">Austropuccinia psidii MF-1</name>
    <dbReference type="NCBI Taxonomy" id="1389203"/>
    <lineage>
        <taxon>Eukaryota</taxon>
        <taxon>Fungi</taxon>
        <taxon>Dikarya</taxon>
        <taxon>Basidiomycota</taxon>
        <taxon>Pucciniomycotina</taxon>
        <taxon>Pucciniomycetes</taxon>
        <taxon>Pucciniales</taxon>
        <taxon>Sphaerophragmiaceae</taxon>
        <taxon>Austropuccinia</taxon>
    </lineage>
</organism>
<dbReference type="CDD" id="cd24162">
    <property type="entry name" value="Prp3_C"/>
    <property type="match status" value="1"/>
</dbReference>
<dbReference type="InterPro" id="IPR013881">
    <property type="entry name" value="Pre-mRNA_splic_Prp3_dom"/>
</dbReference>
<feature type="compositionally biased region" description="Basic and acidic residues" evidence="5">
    <location>
        <begin position="529"/>
        <end position="539"/>
    </location>
</feature>
<gene>
    <name evidence="8" type="ORF">O181_012544</name>
</gene>
<feature type="region of interest" description="Disordered" evidence="5">
    <location>
        <begin position="529"/>
        <end position="552"/>
    </location>
</feature>
<comment type="subcellular location">
    <subcellularLocation>
        <location evidence="1">Nucleus</location>
    </subcellularLocation>
</comment>
<evidence type="ECO:0000259" key="7">
    <source>
        <dbReference type="Pfam" id="PF08572"/>
    </source>
</evidence>
<keyword evidence="3" id="KW-0508">mRNA splicing</keyword>
<evidence type="ECO:0000259" key="6">
    <source>
        <dbReference type="Pfam" id="PF06544"/>
    </source>
</evidence>
<evidence type="ECO:0000256" key="5">
    <source>
        <dbReference type="SAM" id="MobiDB-lite"/>
    </source>
</evidence>
<dbReference type="Proteomes" id="UP000765509">
    <property type="component" value="Unassembled WGS sequence"/>
</dbReference>
<feature type="region of interest" description="Disordered" evidence="5">
    <location>
        <begin position="1"/>
        <end position="63"/>
    </location>
</feature>
<keyword evidence="4" id="KW-0539">Nucleus</keyword>
<feature type="domain" description="Small nuclear ribonucleoprotein Prp3 C-terminal" evidence="6">
    <location>
        <begin position="466"/>
        <end position="600"/>
    </location>
</feature>
<dbReference type="PANTHER" id="PTHR14212:SF0">
    <property type="entry name" value="U4_U6 SMALL NUCLEAR RIBONUCLEOPROTEIN PRP3"/>
    <property type="match status" value="1"/>
</dbReference>
<evidence type="ECO:0000256" key="3">
    <source>
        <dbReference type="ARBA" id="ARBA00023187"/>
    </source>
</evidence>
<feature type="compositionally biased region" description="Low complexity" evidence="5">
    <location>
        <begin position="14"/>
        <end position="32"/>
    </location>
</feature>
<feature type="domain" description="Pre-mRNA-splicing factor 3" evidence="7">
    <location>
        <begin position="221"/>
        <end position="442"/>
    </location>
</feature>
<dbReference type="OrthoDB" id="10264544at2759"/>
<evidence type="ECO:0000256" key="4">
    <source>
        <dbReference type="ARBA" id="ARBA00023242"/>
    </source>
</evidence>
<reference evidence="8" key="1">
    <citation type="submission" date="2021-03" db="EMBL/GenBank/DDBJ databases">
        <title>Draft genome sequence of rust myrtle Austropuccinia psidii MF-1, a brazilian biotype.</title>
        <authorList>
            <person name="Quecine M.C."/>
            <person name="Pachon D.M.R."/>
            <person name="Bonatelli M.L."/>
            <person name="Correr F.H."/>
            <person name="Franceschini L.M."/>
            <person name="Leite T.F."/>
            <person name="Margarido G.R.A."/>
            <person name="Almeida C.A."/>
            <person name="Ferrarezi J.A."/>
            <person name="Labate C.A."/>
        </authorList>
    </citation>
    <scope>NUCLEOTIDE SEQUENCE</scope>
    <source>
        <strain evidence="8">MF-1</strain>
    </source>
</reference>
<evidence type="ECO:0000313" key="8">
    <source>
        <dbReference type="EMBL" id="MBW0472829.1"/>
    </source>
</evidence>
<dbReference type="Pfam" id="PF06544">
    <property type="entry name" value="Prp3_C"/>
    <property type="match status" value="1"/>
</dbReference>
<feature type="region of interest" description="Disordered" evidence="5">
    <location>
        <begin position="426"/>
        <end position="457"/>
    </location>
</feature>
<proteinExistence type="predicted"/>
<evidence type="ECO:0000313" key="9">
    <source>
        <dbReference type="Proteomes" id="UP000765509"/>
    </source>
</evidence>
<dbReference type="EMBL" id="AVOT02003216">
    <property type="protein sequence ID" value="MBW0472829.1"/>
    <property type="molecule type" value="Genomic_DNA"/>
</dbReference>
<protein>
    <submittedName>
        <fullName evidence="8">Uncharacterized protein</fullName>
    </submittedName>
</protein>
<dbReference type="Pfam" id="PF08572">
    <property type="entry name" value="PRP3"/>
    <property type="match status" value="1"/>
</dbReference>
<dbReference type="GO" id="GO:0046540">
    <property type="term" value="C:U4/U6 x U5 tri-snRNP complex"/>
    <property type="evidence" value="ECO:0007669"/>
    <property type="project" value="InterPro"/>
</dbReference>
<feature type="compositionally biased region" description="Low complexity" evidence="5">
    <location>
        <begin position="52"/>
        <end position="63"/>
    </location>
</feature>
<evidence type="ECO:0000256" key="1">
    <source>
        <dbReference type="ARBA" id="ARBA00004123"/>
    </source>
</evidence>
<comment type="caution">
    <text evidence="8">The sequence shown here is derived from an EMBL/GenBank/DDBJ whole genome shotgun (WGS) entry which is preliminary data.</text>
</comment>
<sequence>MSSSKKRSGEEDGSNNSASKRSKSSSTATTLSFLPPKGDLNSIINQSPITQSLPSKPAALASSETIAQKRAEIAAKFASFKNNQLGNGTSSFSGLPMVQQSIPASNLPNIDPNLAKKVAEARKTVEQLTAKAKNPYLSAPSDPVEPVSMSNTGVHPLLIGLDKGTSGGSSVSDRYKPMVPKFATVKANVAKPTTHVLKPRKDLYQTSQTDTDPALPDNRTNPHFDKSLAGPAGDPSGMIRNRPTRSLRFNPKGKFIRLAEQVRAEARLEELKRRIAESSRKAGLDGEIEAVEKQVRRPEPPDCEWWDEDYLPNRSYNDLDEGVASKFIYSTESPITIYVQHPIQLPAPGDKDPAVLKPLKLTKDEQRKMRRQRRMAELQDKQDRQRMGLLPPDPPKVKLSNMMKVLTSDAVADPTKIEARVRREMLQRRKGHEQANERRKLTDEQRKEKLSKKREADEARGIMTTVYKIKYLTNPAHRFKVRRNAEQHGLTGVLIFNPRFALVVVEGGSKAIRAYKHLMLERIDWTAEARARTPDEESRQQANGDENEAVEPQSLAENKCELVWEGEGRERMFNSFRPKNCPSDAIAREFLGSRLGFWDVAKKWGEDTRLRRLRLLCFVWGRGQGDGILIWVEKIRDSFGQLARNSVKDSLK</sequence>